<evidence type="ECO:0000313" key="2">
    <source>
        <dbReference type="Proteomes" id="UP000606786"/>
    </source>
</evidence>
<proteinExistence type="predicted"/>
<dbReference type="Proteomes" id="UP000606786">
    <property type="component" value="Unassembled WGS sequence"/>
</dbReference>
<name>A0A811USZ5_CERCA</name>
<gene>
    <name evidence="1" type="ORF">CCAP1982_LOCUS10305</name>
</gene>
<organism evidence="1 2">
    <name type="scientific">Ceratitis capitata</name>
    <name type="common">Mediterranean fruit fly</name>
    <name type="synonym">Tephritis capitata</name>
    <dbReference type="NCBI Taxonomy" id="7213"/>
    <lineage>
        <taxon>Eukaryota</taxon>
        <taxon>Metazoa</taxon>
        <taxon>Ecdysozoa</taxon>
        <taxon>Arthropoda</taxon>
        <taxon>Hexapoda</taxon>
        <taxon>Insecta</taxon>
        <taxon>Pterygota</taxon>
        <taxon>Neoptera</taxon>
        <taxon>Endopterygota</taxon>
        <taxon>Diptera</taxon>
        <taxon>Brachycera</taxon>
        <taxon>Muscomorpha</taxon>
        <taxon>Tephritoidea</taxon>
        <taxon>Tephritidae</taxon>
        <taxon>Ceratitis</taxon>
        <taxon>Ceratitis</taxon>
    </lineage>
</organism>
<evidence type="ECO:0000313" key="1">
    <source>
        <dbReference type="EMBL" id="CAD7001814.1"/>
    </source>
</evidence>
<protein>
    <submittedName>
        <fullName evidence="1">(Mediterranean fruit fly) hypothetical protein</fullName>
    </submittedName>
</protein>
<reference evidence="1" key="1">
    <citation type="submission" date="2020-11" db="EMBL/GenBank/DDBJ databases">
        <authorList>
            <person name="Whitehead M."/>
        </authorList>
    </citation>
    <scope>NUCLEOTIDE SEQUENCE</scope>
    <source>
        <strain evidence="1">EGII</strain>
    </source>
</reference>
<dbReference type="AlphaFoldDB" id="A0A811USZ5"/>
<accession>A0A811USZ5</accession>
<keyword evidence="2" id="KW-1185">Reference proteome</keyword>
<dbReference type="EMBL" id="CAJHJT010000023">
    <property type="protein sequence ID" value="CAD7001814.1"/>
    <property type="molecule type" value="Genomic_DNA"/>
</dbReference>
<sequence>MLLKEAVQHKRKFSVTIINFYTTVNFQQHQCHKLSSLEGSAITILEEDSYSNDMTEVVDIEIGKVYFERRTNKLQDCNKKTSLLIGFQQAYLGVTTTIIQADKESPIATKTLLGLVAYGLTKTCSIAFDAASTVNNVT</sequence>
<comment type="caution">
    <text evidence="1">The sequence shown here is derived from an EMBL/GenBank/DDBJ whole genome shotgun (WGS) entry which is preliminary data.</text>
</comment>